<reference evidence="1" key="1">
    <citation type="submission" date="2018-11" db="EMBL/GenBank/DDBJ databases">
        <authorList>
            <consortium name="Genoscope - CEA"/>
            <person name="William W."/>
        </authorList>
    </citation>
    <scope>NUCLEOTIDE SEQUENCE</scope>
</reference>
<dbReference type="EMBL" id="LR031570">
    <property type="protein sequence ID" value="VDC71496.1"/>
    <property type="molecule type" value="Genomic_DNA"/>
</dbReference>
<organism evidence="1">
    <name type="scientific">Brassica campestris</name>
    <name type="common">Field mustard</name>
    <dbReference type="NCBI Taxonomy" id="3711"/>
    <lineage>
        <taxon>Eukaryota</taxon>
        <taxon>Viridiplantae</taxon>
        <taxon>Streptophyta</taxon>
        <taxon>Embryophyta</taxon>
        <taxon>Tracheophyta</taxon>
        <taxon>Spermatophyta</taxon>
        <taxon>Magnoliopsida</taxon>
        <taxon>eudicotyledons</taxon>
        <taxon>Gunneridae</taxon>
        <taxon>Pentapetalae</taxon>
        <taxon>rosids</taxon>
        <taxon>malvids</taxon>
        <taxon>Brassicales</taxon>
        <taxon>Brassicaceae</taxon>
        <taxon>Brassiceae</taxon>
        <taxon>Brassica</taxon>
    </lineage>
</organism>
<evidence type="ECO:0000313" key="1">
    <source>
        <dbReference type="EMBL" id="VDC71496.1"/>
    </source>
</evidence>
<dbReference type="AlphaFoldDB" id="A0A3P5YUQ5"/>
<sequence>MLGLLGNMIKQNEPSRTEITRNMHKHLIIDSGESHYMISDNNLLKT</sequence>
<gene>
    <name evidence="1" type="ORF">BRAA05T21210Z</name>
</gene>
<proteinExistence type="predicted"/>
<accession>A0A3P5YUQ5</accession>
<protein>
    <submittedName>
        <fullName evidence="1">Uncharacterized protein</fullName>
    </submittedName>
</protein>
<name>A0A3P5YUQ5_BRACM</name>